<feature type="binding site" evidence="10">
    <location>
        <begin position="183"/>
        <end position="185"/>
    </location>
    <ligand>
        <name>beta-D-galactose</name>
        <dbReference type="ChEBI" id="CHEBI:27667"/>
    </ligand>
</feature>
<comment type="pathway">
    <text evidence="2 8">Carbohydrate metabolism; hexose metabolism.</text>
</comment>
<evidence type="ECO:0000256" key="2">
    <source>
        <dbReference type="ARBA" id="ARBA00005028"/>
    </source>
</evidence>
<dbReference type="GO" id="GO:0004034">
    <property type="term" value="F:aldose 1-epimerase activity"/>
    <property type="evidence" value="ECO:0007669"/>
    <property type="project" value="UniProtKB-EC"/>
</dbReference>
<gene>
    <name evidence="11" type="ORF">C2869_00850</name>
</gene>
<keyword evidence="7 8" id="KW-0119">Carbohydrate metabolism</keyword>
<evidence type="ECO:0000256" key="5">
    <source>
        <dbReference type="ARBA" id="ARBA00014165"/>
    </source>
</evidence>
<proteinExistence type="inferred from homology"/>
<dbReference type="PROSITE" id="PS00545">
    <property type="entry name" value="ALDOSE_1_EPIMERASE"/>
    <property type="match status" value="1"/>
</dbReference>
<evidence type="ECO:0000256" key="6">
    <source>
        <dbReference type="ARBA" id="ARBA00023235"/>
    </source>
</evidence>
<feature type="active site" description="Proton donor" evidence="9">
    <location>
        <position position="183"/>
    </location>
</feature>
<dbReference type="InterPro" id="IPR014718">
    <property type="entry name" value="GH-type_carb-bd"/>
</dbReference>
<dbReference type="NCBIfam" id="NF008277">
    <property type="entry name" value="PRK11055.1"/>
    <property type="match status" value="1"/>
</dbReference>
<dbReference type="EC" id="5.1.3.3" evidence="4 8"/>
<dbReference type="Gene3D" id="2.70.98.10">
    <property type="match status" value="1"/>
</dbReference>
<evidence type="ECO:0000256" key="3">
    <source>
        <dbReference type="ARBA" id="ARBA00006206"/>
    </source>
</evidence>
<evidence type="ECO:0000256" key="8">
    <source>
        <dbReference type="PIRNR" id="PIRNR005096"/>
    </source>
</evidence>
<dbReference type="InterPro" id="IPR008183">
    <property type="entry name" value="Aldose_1/G6P_1-epimerase"/>
</dbReference>
<comment type="catalytic activity">
    <reaction evidence="1 8">
        <text>alpha-D-glucose = beta-D-glucose</text>
        <dbReference type="Rhea" id="RHEA:10264"/>
        <dbReference type="ChEBI" id="CHEBI:15903"/>
        <dbReference type="ChEBI" id="CHEBI:17925"/>
        <dbReference type="EC" id="5.1.3.3"/>
    </reaction>
</comment>
<dbReference type="InterPro" id="IPR018052">
    <property type="entry name" value="Ald1_epimerase_CS"/>
</dbReference>
<dbReference type="GO" id="GO:0030246">
    <property type="term" value="F:carbohydrate binding"/>
    <property type="evidence" value="ECO:0007669"/>
    <property type="project" value="InterPro"/>
</dbReference>
<accession>A0A2S0VLJ9</accession>
<name>A0A2S0VLJ9_9ALTE</name>
<dbReference type="InterPro" id="IPR047215">
    <property type="entry name" value="Galactose_mutarotase-like"/>
</dbReference>
<dbReference type="Proteomes" id="UP000244441">
    <property type="component" value="Chromosome"/>
</dbReference>
<dbReference type="EMBL" id="CP026604">
    <property type="protein sequence ID" value="AWB65077.1"/>
    <property type="molecule type" value="Genomic_DNA"/>
</dbReference>
<dbReference type="SUPFAM" id="SSF74650">
    <property type="entry name" value="Galactose mutarotase-like"/>
    <property type="match status" value="1"/>
</dbReference>
<dbReference type="RefSeq" id="WP_108601155.1">
    <property type="nucleotide sequence ID" value="NZ_CP026604.1"/>
</dbReference>
<evidence type="ECO:0000256" key="4">
    <source>
        <dbReference type="ARBA" id="ARBA00013185"/>
    </source>
</evidence>
<dbReference type="PANTHER" id="PTHR10091:SF0">
    <property type="entry name" value="GALACTOSE MUTAROTASE"/>
    <property type="match status" value="1"/>
</dbReference>
<evidence type="ECO:0000313" key="11">
    <source>
        <dbReference type="EMBL" id="AWB65077.1"/>
    </source>
</evidence>
<dbReference type="GO" id="GO:0006006">
    <property type="term" value="P:glucose metabolic process"/>
    <property type="evidence" value="ECO:0007669"/>
    <property type="project" value="TreeGrafter"/>
</dbReference>
<comment type="similarity">
    <text evidence="3 8">Belongs to the aldose epimerase family.</text>
</comment>
<keyword evidence="6 8" id="KW-0413">Isomerase</keyword>
<dbReference type="GO" id="GO:0033499">
    <property type="term" value="P:galactose catabolic process via UDP-galactose, Leloir pathway"/>
    <property type="evidence" value="ECO:0007669"/>
    <property type="project" value="TreeGrafter"/>
</dbReference>
<dbReference type="CDD" id="cd09019">
    <property type="entry name" value="galactose_mutarotase_like"/>
    <property type="match status" value="1"/>
</dbReference>
<dbReference type="InterPro" id="IPR011013">
    <property type="entry name" value="Gal_mutarotase_sf_dom"/>
</dbReference>
<dbReference type="OrthoDB" id="9779408at2"/>
<dbReference type="KEGG" id="cate:C2869_00850"/>
<protein>
    <recommendedName>
        <fullName evidence="5 8">Aldose 1-epimerase</fullName>
        <ecNumber evidence="4 8">5.1.3.3</ecNumber>
    </recommendedName>
</protein>
<evidence type="ECO:0000256" key="7">
    <source>
        <dbReference type="ARBA" id="ARBA00023277"/>
    </source>
</evidence>
<keyword evidence="12" id="KW-1185">Reference proteome</keyword>
<evidence type="ECO:0000256" key="9">
    <source>
        <dbReference type="PIRSR" id="PIRSR005096-1"/>
    </source>
</evidence>
<dbReference type="PANTHER" id="PTHR10091">
    <property type="entry name" value="ALDOSE-1-EPIMERASE"/>
    <property type="match status" value="1"/>
</dbReference>
<feature type="active site" description="Proton acceptor" evidence="9">
    <location>
        <position position="313"/>
    </location>
</feature>
<reference evidence="11 12" key="1">
    <citation type="submission" date="2018-01" db="EMBL/GenBank/DDBJ databases">
        <title>Genome sequence of a Cantenovulum-like bacteria.</title>
        <authorList>
            <person name="Tan W.R."/>
            <person name="Lau N.-S."/>
            <person name="Go F."/>
            <person name="Amirul A.-A.A."/>
        </authorList>
    </citation>
    <scope>NUCLEOTIDE SEQUENCE [LARGE SCALE GENOMIC DNA]</scope>
    <source>
        <strain evidence="11 12">CCB-QB4</strain>
    </source>
</reference>
<dbReference type="UniPathway" id="UPA00242"/>
<dbReference type="AlphaFoldDB" id="A0A2S0VLJ9"/>
<dbReference type="PIRSF" id="PIRSF005096">
    <property type="entry name" value="GALM"/>
    <property type="match status" value="1"/>
</dbReference>
<evidence type="ECO:0000256" key="1">
    <source>
        <dbReference type="ARBA" id="ARBA00001614"/>
    </source>
</evidence>
<organism evidence="11 12">
    <name type="scientific">Saccharobesus litoralis</name>
    <dbReference type="NCBI Taxonomy" id="2172099"/>
    <lineage>
        <taxon>Bacteria</taxon>
        <taxon>Pseudomonadati</taxon>
        <taxon>Pseudomonadota</taxon>
        <taxon>Gammaproteobacteria</taxon>
        <taxon>Alteromonadales</taxon>
        <taxon>Alteromonadaceae</taxon>
        <taxon>Saccharobesus</taxon>
    </lineage>
</organism>
<evidence type="ECO:0000313" key="12">
    <source>
        <dbReference type="Proteomes" id="UP000244441"/>
    </source>
</evidence>
<evidence type="ECO:0000256" key="10">
    <source>
        <dbReference type="PIRSR" id="PIRSR005096-3"/>
    </source>
</evidence>
<sequence length="349" mass="38519">MKISTQAFGTFKNQDVSLFVLSNDNGVEIKLTNYGATMTSLVVPEGDKQVNLVCGFDTLEGYFSEKYKANSPYFGCTVGRYAARIKDGKFTLDGVEYTLDTNDGPNHLHGGVEGFDKRLWQAETVENEQEIGVAFTLVSEDGDQGYPGKVNVGVTYWLNNSNEIRIEFKADTNKATPLSLTNHTYFNLSGFKNNIKSHQLKLNASQYLAVDETNVQPGDRAPVENTVWDYRESKAISAVFAETDMGFEHFYVYDKPFGELADVAWINDPESGRSLTVATTEQAGLFYSGVYTSDELCRESGDQFGQFKGFCVEASRFPNGPNIEDSPASITTPSEGFTSTTVFKLGLGE</sequence>
<dbReference type="Pfam" id="PF01263">
    <property type="entry name" value="Aldose_epim"/>
    <property type="match status" value="1"/>
</dbReference>
<dbReference type="InterPro" id="IPR015443">
    <property type="entry name" value="Aldose_1-epimerase"/>
</dbReference>